<feature type="region of interest" description="Disordered" evidence="6">
    <location>
        <begin position="201"/>
        <end position="222"/>
    </location>
</feature>
<dbReference type="InterPro" id="IPR051258">
    <property type="entry name" value="Diverse_Substrate_Transporter"/>
</dbReference>
<keyword evidence="5" id="KW-0472">Membrane</keyword>
<evidence type="ECO:0000313" key="8">
    <source>
        <dbReference type="Proteomes" id="UP000485058"/>
    </source>
</evidence>
<evidence type="ECO:0000256" key="1">
    <source>
        <dbReference type="ARBA" id="ARBA00004651"/>
    </source>
</evidence>
<evidence type="ECO:0000256" key="4">
    <source>
        <dbReference type="ARBA" id="ARBA00022989"/>
    </source>
</evidence>
<accession>A0A699YJR3</accession>
<keyword evidence="2" id="KW-1003">Cell membrane</keyword>
<sequence length="375" mass="39102">MARPAAHHASRKQGLLCLLKQKPSESVRSQLLARIHHLGAGHLGHARPGACKLGIPHAHTQLGKQSARLSRVCRKSMLKTLDSSISSTCSASTARNAYLYPGRRCLSTVVRAVQRAKPTMALGYLSGASKASRRTFASRPVRTSAASGLDNSPEQACLSALFLITANITASITHRPVEPHPEVSNPLMAEDAAVRRATLRKDSMASKGQGGSSRGSPPPTEVLRQPANWVEKVMSTALSWQSNNLLVVGAEIGLWMCLAFGYEVAGVQLTSATKAAFLNQASVLITPLLVHLSGAHVRGVEWGACGLGLLGSALVAADSFLGGTANAMEGGAAAAAGSETMGQIFVLVSAVFFALSTVRLGRYSSIGNPVAGVGV</sequence>
<dbReference type="GO" id="GO:0005886">
    <property type="term" value="C:plasma membrane"/>
    <property type="evidence" value="ECO:0007669"/>
    <property type="project" value="UniProtKB-SubCell"/>
</dbReference>
<proteinExistence type="predicted"/>
<dbReference type="PANTHER" id="PTHR42920:SF23">
    <property type="entry name" value="EAMA DOMAIN-CONTAINING PROTEIN"/>
    <property type="match status" value="1"/>
</dbReference>
<evidence type="ECO:0000256" key="5">
    <source>
        <dbReference type="ARBA" id="ARBA00023136"/>
    </source>
</evidence>
<dbReference type="PANTHER" id="PTHR42920">
    <property type="entry name" value="OS03G0707200 PROTEIN-RELATED"/>
    <property type="match status" value="1"/>
</dbReference>
<evidence type="ECO:0000256" key="6">
    <source>
        <dbReference type="SAM" id="MobiDB-lite"/>
    </source>
</evidence>
<dbReference type="Proteomes" id="UP000485058">
    <property type="component" value="Unassembled WGS sequence"/>
</dbReference>
<evidence type="ECO:0000313" key="7">
    <source>
        <dbReference type="EMBL" id="GFH10477.1"/>
    </source>
</evidence>
<keyword evidence="3" id="KW-0812">Transmembrane</keyword>
<dbReference type="EMBL" id="BLLF01000318">
    <property type="protein sequence ID" value="GFH10477.1"/>
    <property type="molecule type" value="Genomic_DNA"/>
</dbReference>
<dbReference type="AlphaFoldDB" id="A0A699YJR3"/>
<keyword evidence="8" id="KW-1185">Reference proteome</keyword>
<organism evidence="7 8">
    <name type="scientific">Haematococcus lacustris</name>
    <name type="common">Green alga</name>
    <name type="synonym">Haematococcus pluvialis</name>
    <dbReference type="NCBI Taxonomy" id="44745"/>
    <lineage>
        <taxon>Eukaryota</taxon>
        <taxon>Viridiplantae</taxon>
        <taxon>Chlorophyta</taxon>
        <taxon>core chlorophytes</taxon>
        <taxon>Chlorophyceae</taxon>
        <taxon>CS clade</taxon>
        <taxon>Chlamydomonadales</taxon>
        <taxon>Haematococcaceae</taxon>
        <taxon>Haematococcus</taxon>
    </lineage>
</organism>
<evidence type="ECO:0000256" key="2">
    <source>
        <dbReference type="ARBA" id="ARBA00022475"/>
    </source>
</evidence>
<reference evidence="7 8" key="1">
    <citation type="submission" date="2020-02" db="EMBL/GenBank/DDBJ databases">
        <title>Draft genome sequence of Haematococcus lacustris strain NIES-144.</title>
        <authorList>
            <person name="Morimoto D."/>
            <person name="Nakagawa S."/>
            <person name="Yoshida T."/>
            <person name="Sawayama S."/>
        </authorList>
    </citation>
    <scope>NUCLEOTIDE SEQUENCE [LARGE SCALE GENOMIC DNA]</scope>
    <source>
        <strain evidence="7 8">NIES-144</strain>
    </source>
</reference>
<name>A0A699YJR3_HAELA</name>
<gene>
    <name evidence="7" type="ORF">HaLaN_05797</name>
</gene>
<comment type="subcellular location">
    <subcellularLocation>
        <location evidence="1">Cell membrane</location>
        <topology evidence="1">Multi-pass membrane protein</topology>
    </subcellularLocation>
</comment>
<protein>
    <submittedName>
        <fullName evidence="7">EamA domain-containing protein</fullName>
    </submittedName>
</protein>
<evidence type="ECO:0000256" key="3">
    <source>
        <dbReference type="ARBA" id="ARBA00022692"/>
    </source>
</evidence>
<keyword evidence="4" id="KW-1133">Transmembrane helix</keyword>
<comment type="caution">
    <text evidence="7">The sequence shown here is derived from an EMBL/GenBank/DDBJ whole genome shotgun (WGS) entry which is preliminary data.</text>
</comment>